<gene>
    <name evidence="1" type="ORF">NYR02_17100</name>
</gene>
<dbReference type="EMBL" id="JAOANI010000028">
    <property type="protein sequence ID" value="MCT7360740.1"/>
    <property type="molecule type" value="Genomic_DNA"/>
</dbReference>
<dbReference type="AlphaFoldDB" id="A0A9X3ASS2"/>
<evidence type="ECO:0000313" key="2">
    <source>
        <dbReference type="Proteomes" id="UP001147830"/>
    </source>
</evidence>
<reference evidence="1" key="1">
    <citation type="journal article" date="2022" name="Front. Microbiol.">
        <title>Genome-based taxonomic rearrangement of Oceanobacter-related bacteria including the description of Thalassolituus hydrocarbonoclasticus sp. nov. and Thalassolituus pacificus sp. nov. and emended description of the genus Thalassolituus.</title>
        <authorList>
            <person name="Dong C."/>
            <person name="Wei L."/>
            <person name="Wang J."/>
            <person name="Lai Q."/>
            <person name="Huang Z."/>
            <person name="Shao Z."/>
        </authorList>
    </citation>
    <scope>NUCLEOTIDE SEQUENCE</scope>
    <source>
        <strain evidence="1">59MF3M-4</strain>
    </source>
</reference>
<protein>
    <submittedName>
        <fullName evidence="1">DUF6151 family protein</fullName>
    </submittedName>
</protein>
<organism evidence="1 2">
    <name type="scientific">Thalassolituus pacificus</name>
    <dbReference type="NCBI Taxonomy" id="2975440"/>
    <lineage>
        <taxon>Bacteria</taxon>
        <taxon>Pseudomonadati</taxon>
        <taxon>Pseudomonadota</taxon>
        <taxon>Gammaproteobacteria</taxon>
        <taxon>Oceanospirillales</taxon>
        <taxon>Oceanospirillaceae</taxon>
        <taxon>Thalassolituus</taxon>
    </lineage>
</organism>
<accession>A0A9X3ASS2</accession>
<keyword evidence="2" id="KW-1185">Reference proteome</keyword>
<proteinExistence type="predicted"/>
<dbReference type="InterPro" id="IPR046149">
    <property type="entry name" value="DUF6151"/>
</dbReference>
<name>A0A9X3ASS2_9GAMM</name>
<comment type="caution">
    <text evidence="1">The sequence shown here is derived from an EMBL/GenBank/DDBJ whole genome shotgun (WGS) entry which is preliminary data.</text>
</comment>
<dbReference type="Proteomes" id="UP001147830">
    <property type="component" value="Unassembled WGS sequence"/>
</dbReference>
<sequence>MHKIQCQCGALSGHVRGGGTCSRVVCYCADCQAFAKFLGRAGDVLDAQGGTEIVQLAQPRVVFSQGKEHLAAVRLSDQGMIRWYAACCNTPLGNTLPDPKVSFIGLIHSVLDHAKIADDFGKNIAIVNVDSATGEPKPKQKGLPGMVVRFLWIILSMRIGGKYRKSPFFTDSGEPVVSPVILSGEELNNLKNTL</sequence>
<reference evidence="1" key="2">
    <citation type="submission" date="2022-08" db="EMBL/GenBank/DDBJ databases">
        <authorList>
            <person name="Dong C."/>
        </authorList>
    </citation>
    <scope>NUCLEOTIDE SEQUENCE</scope>
    <source>
        <strain evidence="1">59MF3M-4</strain>
    </source>
</reference>
<dbReference type="Pfam" id="PF19648">
    <property type="entry name" value="DUF6151"/>
    <property type="match status" value="1"/>
</dbReference>
<dbReference type="RefSeq" id="WP_260977563.1">
    <property type="nucleotide sequence ID" value="NZ_JAOANI010000028.1"/>
</dbReference>
<evidence type="ECO:0000313" key="1">
    <source>
        <dbReference type="EMBL" id="MCT7360740.1"/>
    </source>
</evidence>